<feature type="region of interest" description="Disordered" evidence="1">
    <location>
        <begin position="242"/>
        <end position="281"/>
    </location>
</feature>
<accession>A0A7X0H7K9</accession>
<evidence type="ECO:0000313" key="4">
    <source>
        <dbReference type="Proteomes" id="UP000541810"/>
    </source>
</evidence>
<reference evidence="3 4" key="1">
    <citation type="submission" date="2020-08" db="EMBL/GenBank/DDBJ databases">
        <title>Genomic Encyclopedia of Type Strains, Phase IV (KMG-IV): sequencing the most valuable type-strain genomes for metagenomic binning, comparative biology and taxonomic classification.</title>
        <authorList>
            <person name="Goeker M."/>
        </authorList>
    </citation>
    <scope>NUCLEOTIDE SEQUENCE [LARGE SCALE GENOMIC DNA]</scope>
    <source>
        <strain evidence="3 4">DSM 103725</strain>
    </source>
</reference>
<dbReference type="AlphaFoldDB" id="A0A7X0H7K9"/>
<keyword evidence="4" id="KW-1185">Reference proteome</keyword>
<feature type="signal peptide" evidence="2">
    <location>
        <begin position="1"/>
        <end position="23"/>
    </location>
</feature>
<dbReference type="Gene3D" id="3.40.50.10610">
    <property type="entry name" value="ABC-type transport auxiliary lipoprotein component"/>
    <property type="match status" value="1"/>
</dbReference>
<dbReference type="RefSeq" id="WP_184678262.1">
    <property type="nucleotide sequence ID" value="NZ_JACHGY010000001.1"/>
</dbReference>
<evidence type="ECO:0000313" key="3">
    <source>
        <dbReference type="EMBL" id="MBB6430767.1"/>
    </source>
</evidence>
<name>A0A7X0H7K9_9BACT</name>
<sequence length="281" mass="30585">MTSKQIVLILLSAVLLSASLSLSGCKKPQRMETIKAPYPTRQVFAVAPFRNESGSAYADGARMADKVTQRLALVRGIDTLPVNRVYSAMDALGINRIADKGDAIRLRQTLGVDGLVVGTITAYEPYNPPKLGLNLELYLDARLAWQGSELDTRELSAAATDNTAVLPGGEASRRQPVTALGGFYDAADPNVIDLLEAYLAERRPDDSLDMALRRHTLSIDLYSEFVSTQVTSQLLQAERLRLRRPTASNTQRPDPNVPAPQSRTPEKPAFVHPTASKGSNN</sequence>
<protein>
    <recommendedName>
        <fullName evidence="5">FlgO domain-containing protein</fullName>
    </recommendedName>
</protein>
<evidence type="ECO:0000256" key="2">
    <source>
        <dbReference type="SAM" id="SignalP"/>
    </source>
</evidence>
<dbReference type="PROSITE" id="PS51257">
    <property type="entry name" value="PROKAR_LIPOPROTEIN"/>
    <property type="match status" value="1"/>
</dbReference>
<evidence type="ECO:0000256" key="1">
    <source>
        <dbReference type="SAM" id="MobiDB-lite"/>
    </source>
</evidence>
<evidence type="ECO:0008006" key="5">
    <source>
        <dbReference type="Google" id="ProtNLM"/>
    </source>
</evidence>
<feature type="chain" id="PRO_5031574778" description="FlgO domain-containing protein" evidence="2">
    <location>
        <begin position="24"/>
        <end position="281"/>
    </location>
</feature>
<keyword evidence="2" id="KW-0732">Signal</keyword>
<comment type="caution">
    <text evidence="3">The sequence shown here is derived from an EMBL/GenBank/DDBJ whole genome shotgun (WGS) entry which is preliminary data.</text>
</comment>
<organism evidence="3 4">
    <name type="scientific">Algisphaera agarilytica</name>
    <dbReference type="NCBI Taxonomy" id="1385975"/>
    <lineage>
        <taxon>Bacteria</taxon>
        <taxon>Pseudomonadati</taxon>
        <taxon>Planctomycetota</taxon>
        <taxon>Phycisphaerae</taxon>
        <taxon>Phycisphaerales</taxon>
        <taxon>Phycisphaeraceae</taxon>
        <taxon>Algisphaera</taxon>
    </lineage>
</organism>
<dbReference type="EMBL" id="JACHGY010000001">
    <property type="protein sequence ID" value="MBB6430767.1"/>
    <property type="molecule type" value="Genomic_DNA"/>
</dbReference>
<dbReference type="Proteomes" id="UP000541810">
    <property type="component" value="Unassembled WGS sequence"/>
</dbReference>
<proteinExistence type="predicted"/>
<feature type="compositionally biased region" description="Polar residues" evidence="1">
    <location>
        <begin position="246"/>
        <end position="263"/>
    </location>
</feature>
<gene>
    <name evidence="3" type="ORF">HNQ40_002573</name>
</gene>